<evidence type="ECO:0000256" key="6">
    <source>
        <dbReference type="ARBA" id="ARBA00023004"/>
    </source>
</evidence>
<dbReference type="SUPFAM" id="SSF48264">
    <property type="entry name" value="Cytochrome P450"/>
    <property type="match status" value="1"/>
</dbReference>
<dbReference type="OMA" id="VSHYAAY"/>
<keyword evidence="5 8" id="KW-0560">Oxidoreductase</keyword>
<name>N1Q1A7_DOTSN</name>
<dbReference type="GO" id="GO:0004497">
    <property type="term" value="F:monooxygenase activity"/>
    <property type="evidence" value="ECO:0007669"/>
    <property type="project" value="UniProtKB-KW"/>
</dbReference>
<evidence type="ECO:0000313" key="10">
    <source>
        <dbReference type="Proteomes" id="UP000016933"/>
    </source>
</evidence>
<dbReference type="Gene3D" id="1.10.630.10">
    <property type="entry name" value="Cytochrome P450"/>
    <property type="match status" value="2"/>
</dbReference>
<dbReference type="eggNOG" id="KOG0157">
    <property type="taxonomic scope" value="Eukaryota"/>
</dbReference>
<evidence type="ECO:0000256" key="2">
    <source>
        <dbReference type="ARBA" id="ARBA00010617"/>
    </source>
</evidence>
<keyword evidence="6 8" id="KW-0408">Iron</keyword>
<accession>N1Q1A7</accession>
<reference evidence="10" key="1">
    <citation type="journal article" date="2012" name="PLoS Genet.">
        <title>The genomes of the fungal plant pathogens Cladosporium fulvum and Dothistroma septosporum reveal adaptation to different hosts and lifestyles but also signatures of common ancestry.</title>
        <authorList>
            <person name="de Wit P.J.G.M."/>
            <person name="van der Burgt A."/>
            <person name="Oekmen B."/>
            <person name="Stergiopoulos I."/>
            <person name="Abd-Elsalam K.A."/>
            <person name="Aerts A.L."/>
            <person name="Bahkali A.H."/>
            <person name="Beenen H.G."/>
            <person name="Chettri P."/>
            <person name="Cox M.P."/>
            <person name="Datema E."/>
            <person name="de Vries R.P."/>
            <person name="Dhillon B."/>
            <person name="Ganley A.R."/>
            <person name="Griffiths S.A."/>
            <person name="Guo Y."/>
            <person name="Hamelin R.C."/>
            <person name="Henrissat B."/>
            <person name="Kabir M.S."/>
            <person name="Jashni M.K."/>
            <person name="Kema G."/>
            <person name="Klaubauf S."/>
            <person name="Lapidus A."/>
            <person name="Levasseur A."/>
            <person name="Lindquist E."/>
            <person name="Mehrabi R."/>
            <person name="Ohm R.A."/>
            <person name="Owen T.J."/>
            <person name="Salamov A."/>
            <person name="Schwelm A."/>
            <person name="Schijlen E."/>
            <person name="Sun H."/>
            <person name="van den Burg H.A."/>
            <person name="van Ham R.C.H.J."/>
            <person name="Zhang S."/>
            <person name="Goodwin S.B."/>
            <person name="Grigoriev I.V."/>
            <person name="Collemare J."/>
            <person name="Bradshaw R.E."/>
        </authorList>
    </citation>
    <scope>NUCLEOTIDE SEQUENCE [LARGE SCALE GENOMIC DNA]</scope>
    <source>
        <strain evidence="10">NZE10 / CBS 128990</strain>
    </source>
</reference>
<organism evidence="9 10">
    <name type="scientific">Dothistroma septosporum (strain NZE10 / CBS 128990)</name>
    <name type="common">Red band needle blight fungus</name>
    <name type="synonym">Mycosphaerella pini</name>
    <dbReference type="NCBI Taxonomy" id="675120"/>
    <lineage>
        <taxon>Eukaryota</taxon>
        <taxon>Fungi</taxon>
        <taxon>Dikarya</taxon>
        <taxon>Ascomycota</taxon>
        <taxon>Pezizomycotina</taxon>
        <taxon>Dothideomycetes</taxon>
        <taxon>Dothideomycetidae</taxon>
        <taxon>Mycosphaerellales</taxon>
        <taxon>Mycosphaerellaceae</taxon>
        <taxon>Dothistroma</taxon>
    </lineage>
</organism>
<dbReference type="InterPro" id="IPR017972">
    <property type="entry name" value="Cyt_P450_CS"/>
</dbReference>
<reference evidence="9 10" key="2">
    <citation type="journal article" date="2012" name="PLoS Pathog.">
        <title>Diverse lifestyles and strategies of plant pathogenesis encoded in the genomes of eighteen Dothideomycetes fungi.</title>
        <authorList>
            <person name="Ohm R.A."/>
            <person name="Feau N."/>
            <person name="Henrissat B."/>
            <person name="Schoch C.L."/>
            <person name="Horwitz B.A."/>
            <person name="Barry K.W."/>
            <person name="Condon B.J."/>
            <person name="Copeland A.C."/>
            <person name="Dhillon B."/>
            <person name="Glaser F."/>
            <person name="Hesse C.N."/>
            <person name="Kosti I."/>
            <person name="LaButti K."/>
            <person name="Lindquist E.A."/>
            <person name="Lucas S."/>
            <person name="Salamov A.A."/>
            <person name="Bradshaw R.E."/>
            <person name="Ciuffetti L."/>
            <person name="Hamelin R.C."/>
            <person name="Kema G.H.J."/>
            <person name="Lawrence C."/>
            <person name="Scott J.A."/>
            <person name="Spatafora J.W."/>
            <person name="Turgeon B.G."/>
            <person name="de Wit P.J.G.M."/>
            <person name="Zhong S."/>
            <person name="Goodwin S.B."/>
            <person name="Grigoriev I.V."/>
        </authorList>
    </citation>
    <scope>NUCLEOTIDE SEQUENCE [LARGE SCALE GENOMIC DNA]</scope>
    <source>
        <strain evidence="10">NZE10 / CBS 128990</strain>
    </source>
</reference>
<dbReference type="GO" id="GO:0020037">
    <property type="term" value="F:heme binding"/>
    <property type="evidence" value="ECO:0007669"/>
    <property type="project" value="InterPro"/>
</dbReference>
<keyword evidence="7 8" id="KW-0503">Monooxygenase</keyword>
<dbReference type="EMBL" id="KB446535">
    <property type="protein sequence ID" value="EME49048.1"/>
    <property type="molecule type" value="Genomic_DNA"/>
</dbReference>
<comment type="similarity">
    <text evidence="2 8">Belongs to the cytochrome P450 family.</text>
</comment>
<dbReference type="PANTHER" id="PTHR24305">
    <property type="entry name" value="CYTOCHROME P450"/>
    <property type="match status" value="1"/>
</dbReference>
<dbReference type="AlphaFoldDB" id="N1Q1A7"/>
<evidence type="ECO:0000256" key="4">
    <source>
        <dbReference type="ARBA" id="ARBA00022723"/>
    </source>
</evidence>
<dbReference type="InterPro" id="IPR050121">
    <property type="entry name" value="Cytochrome_P450_monoxygenase"/>
</dbReference>
<dbReference type="PROSITE" id="PS00086">
    <property type="entry name" value="CYTOCHROME_P450"/>
    <property type="match status" value="1"/>
</dbReference>
<dbReference type="PRINTS" id="PR00385">
    <property type="entry name" value="P450"/>
</dbReference>
<comment type="cofactor">
    <cofactor evidence="1">
        <name>heme</name>
        <dbReference type="ChEBI" id="CHEBI:30413"/>
    </cofactor>
</comment>
<protein>
    <submittedName>
        <fullName evidence="9">Uncharacterized protein</fullName>
    </submittedName>
</protein>
<dbReference type="GO" id="GO:0005506">
    <property type="term" value="F:iron ion binding"/>
    <property type="evidence" value="ECO:0007669"/>
    <property type="project" value="InterPro"/>
</dbReference>
<evidence type="ECO:0000256" key="5">
    <source>
        <dbReference type="ARBA" id="ARBA00023002"/>
    </source>
</evidence>
<dbReference type="InterPro" id="IPR001128">
    <property type="entry name" value="Cyt_P450"/>
</dbReference>
<dbReference type="InterPro" id="IPR036396">
    <property type="entry name" value="Cyt_P450_sf"/>
</dbReference>
<evidence type="ECO:0000256" key="3">
    <source>
        <dbReference type="ARBA" id="ARBA00022617"/>
    </source>
</evidence>
<dbReference type="PANTHER" id="PTHR24305:SF29">
    <property type="entry name" value="BENZOATE-PARA-HYDROXYLASE"/>
    <property type="match status" value="1"/>
</dbReference>
<gene>
    <name evidence="9" type="ORF">DOTSEDRAFT_49381</name>
</gene>
<keyword evidence="4 8" id="KW-0479">Metal-binding</keyword>
<dbReference type="Proteomes" id="UP000016933">
    <property type="component" value="Unassembled WGS sequence"/>
</dbReference>
<evidence type="ECO:0000256" key="1">
    <source>
        <dbReference type="ARBA" id="ARBA00001971"/>
    </source>
</evidence>
<keyword evidence="10" id="KW-1185">Reference proteome</keyword>
<dbReference type="OrthoDB" id="1470350at2759"/>
<dbReference type="Pfam" id="PF00067">
    <property type="entry name" value="p450"/>
    <property type="match status" value="2"/>
</dbReference>
<dbReference type="GO" id="GO:0016705">
    <property type="term" value="F:oxidoreductase activity, acting on paired donors, with incorporation or reduction of molecular oxygen"/>
    <property type="evidence" value="ECO:0007669"/>
    <property type="project" value="InterPro"/>
</dbReference>
<proteinExistence type="inferred from homology"/>
<evidence type="ECO:0000313" key="9">
    <source>
        <dbReference type="EMBL" id="EME49048.1"/>
    </source>
</evidence>
<sequence length="321" mass="36772">MQKDLVWHAKPANGAPSILIGDDDYHSKGRRVLSHAFSEKALAYQEPRLLVERLREIKAKIGEAQDMTKWYNWTTFDVIADLIFGEPFASFKTLQHTRMMTHRTTRWARSRISYIFNNYPWSNSVIQRLIPGDSTRKRKDFQGWVHTQVRKRIERGTQRPAFMTQILANNGARDFALSDERIDSNANLMLVAGSETTATLLSGVTYCLLVRPDKHEKLVQDIRGRFEEYSDITLAAANEYPYLIAGTAVSVSHYPAYHSETNFKDADDYIPEGSVPDQAKYAEDERSAWQPFSFGPRNCLGKNWGKNLAYAEMRLVLAKVL</sequence>
<dbReference type="HOGENOM" id="CLU_001570_14_11_1"/>
<keyword evidence="3 8" id="KW-0349">Heme</keyword>
<evidence type="ECO:0000256" key="7">
    <source>
        <dbReference type="ARBA" id="ARBA00023033"/>
    </source>
</evidence>
<dbReference type="STRING" id="675120.N1Q1A7"/>
<evidence type="ECO:0000256" key="8">
    <source>
        <dbReference type="RuleBase" id="RU000461"/>
    </source>
</evidence>